<accession>A0A6P6N381</accession>
<feature type="compositionally biased region" description="Low complexity" evidence="1">
    <location>
        <begin position="387"/>
        <end position="397"/>
    </location>
</feature>
<feature type="signal peptide" evidence="2">
    <location>
        <begin position="1"/>
        <end position="19"/>
    </location>
</feature>
<organism evidence="3 4">
    <name type="scientific">Carassius auratus</name>
    <name type="common">Goldfish</name>
    <dbReference type="NCBI Taxonomy" id="7957"/>
    <lineage>
        <taxon>Eukaryota</taxon>
        <taxon>Metazoa</taxon>
        <taxon>Chordata</taxon>
        <taxon>Craniata</taxon>
        <taxon>Vertebrata</taxon>
        <taxon>Euteleostomi</taxon>
        <taxon>Actinopterygii</taxon>
        <taxon>Neopterygii</taxon>
        <taxon>Teleostei</taxon>
        <taxon>Ostariophysi</taxon>
        <taxon>Cypriniformes</taxon>
        <taxon>Cyprinidae</taxon>
        <taxon>Cyprininae</taxon>
        <taxon>Carassius</taxon>
    </lineage>
</organism>
<evidence type="ECO:0000256" key="1">
    <source>
        <dbReference type="SAM" id="MobiDB-lite"/>
    </source>
</evidence>
<proteinExistence type="predicted"/>
<evidence type="ECO:0000313" key="4">
    <source>
        <dbReference type="RefSeq" id="XP_026102816.1"/>
    </source>
</evidence>
<feature type="chain" id="PRO_5028274103" evidence="2">
    <location>
        <begin position="20"/>
        <end position="423"/>
    </location>
</feature>
<keyword evidence="2" id="KW-0732">Signal</keyword>
<dbReference type="OrthoDB" id="8781657at2759"/>
<evidence type="ECO:0000313" key="3">
    <source>
        <dbReference type="Proteomes" id="UP000515129"/>
    </source>
</evidence>
<protein>
    <submittedName>
        <fullName evidence="4">Uncharacterized protein LOC113074240</fullName>
    </submittedName>
</protein>
<reference evidence="4" key="1">
    <citation type="submission" date="2025-08" db="UniProtKB">
        <authorList>
            <consortium name="RefSeq"/>
        </authorList>
    </citation>
    <scope>IDENTIFICATION</scope>
    <source>
        <strain evidence="4">Wakin</strain>
        <tissue evidence="4">Muscle</tissue>
    </source>
</reference>
<keyword evidence="3" id="KW-1185">Reference proteome</keyword>
<dbReference type="GeneID" id="113074240"/>
<feature type="region of interest" description="Disordered" evidence="1">
    <location>
        <begin position="243"/>
        <end position="402"/>
    </location>
</feature>
<feature type="compositionally biased region" description="Pro residues" evidence="1">
    <location>
        <begin position="339"/>
        <end position="366"/>
    </location>
</feature>
<dbReference type="Proteomes" id="UP000515129">
    <property type="component" value="Chromosome 1"/>
</dbReference>
<name>A0A6P6N381_CARAU</name>
<dbReference type="RefSeq" id="XP_026102816.1">
    <property type="nucleotide sequence ID" value="XM_026247031.1"/>
</dbReference>
<sequence length="423" mass="45810">MLSVWTLLSTAICAVSVSALPQRILFHGQQLTLDLPERTRSLEFLNANETERLTIWNQASNSVRASKGYVTSMGKDWTFRIQRVTFDDEGTYTLLNHFGATIISYIVKVNSNKGIIDCVAGDTLRISLAGLKQTDATLRFYNNYSSLVLVENGVAVGRSYPDYVNRLRVSSEIIQILNVNVSDVGRYELTDLKRRLVSNNTMILVDHRDYSANKGLLALLLLGIPGGICFCCRKRICKCCQTTKSDTSQPNSVPMSSPSSNTMSGPVGPGDNGQGYIAGYPSQPDPGQNHYPYQPESGGQPAVPPNPGYVAGYPSHPYPPESGGQPAAPPNPGFYQNPVYPPASGPAPAQPPQWNAPPTNYQPPAPVNYAPVMSSAPSGPEMPPTVPLLTPQPQSQPMDILNSSESGFQFDVNKGRSSGNNFL</sequence>
<dbReference type="AlphaFoldDB" id="A0A6P6N381"/>
<feature type="compositionally biased region" description="Low complexity" evidence="1">
    <location>
        <begin position="248"/>
        <end position="266"/>
    </location>
</feature>
<evidence type="ECO:0000256" key="2">
    <source>
        <dbReference type="SAM" id="SignalP"/>
    </source>
</evidence>
<dbReference type="KEGG" id="caua:113074240"/>
<gene>
    <name evidence="4" type="primary">LOC113074240</name>
</gene>